<evidence type="ECO:0000313" key="3">
    <source>
        <dbReference type="EMBL" id="GGH50336.1"/>
    </source>
</evidence>
<dbReference type="EMBL" id="BMJY01000020">
    <property type="protein sequence ID" value="GGH50336.1"/>
    <property type="molecule type" value="Genomic_DNA"/>
</dbReference>
<comment type="caution">
    <text evidence="3">The sequence shown here is derived from an EMBL/GenBank/DDBJ whole genome shotgun (WGS) entry which is preliminary data.</text>
</comment>
<reference evidence="3" key="1">
    <citation type="journal article" date="2014" name="Int. J. Syst. Evol. Microbiol.">
        <title>Complete genome sequence of Corynebacterium casei LMG S-19264T (=DSM 44701T), isolated from a smear-ripened cheese.</title>
        <authorList>
            <consortium name="US DOE Joint Genome Institute (JGI-PGF)"/>
            <person name="Walter F."/>
            <person name="Albersmeier A."/>
            <person name="Kalinowski J."/>
            <person name="Ruckert C."/>
        </authorList>
    </citation>
    <scope>NUCLEOTIDE SEQUENCE</scope>
    <source>
        <strain evidence="3">CGMCC 1.15794</strain>
    </source>
</reference>
<dbReference type="CDD" id="cd00198">
    <property type="entry name" value="vWFA"/>
    <property type="match status" value="1"/>
</dbReference>
<dbReference type="RefSeq" id="WP_188757114.1">
    <property type="nucleotide sequence ID" value="NZ_BMJY01000020.1"/>
</dbReference>
<organism evidence="3 4">
    <name type="scientific">Microbacterium album</name>
    <dbReference type="NCBI Taxonomy" id="2053191"/>
    <lineage>
        <taxon>Bacteria</taxon>
        <taxon>Bacillati</taxon>
        <taxon>Actinomycetota</taxon>
        <taxon>Actinomycetes</taxon>
        <taxon>Micrococcales</taxon>
        <taxon>Microbacteriaceae</taxon>
        <taxon>Microbacterium</taxon>
    </lineage>
</organism>
<dbReference type="Gene3D" id="3.40.50.410">
    <property type="entry name" value="von Willebrand factor, type A domain"/>
    <property type="match status" value="1"/>
</dbReference>
<proteinExistence type="predicted"/>
<dbReference type="Pfam" id="PF13519">
    <property type="entry name" value="VWA_2"/>
    <property type="match status" value="1"/>
</dbReference>
<keyword evidence="4" id="KW-1185">Reference proteome</keyword>
<dbReference type="InterPro" id="IPR002035">
    <property type="entry name" value="VWF_A"/>
</dbReference>
<evidence type="ECO:0000313" key="4">
    <source>
        <dbReference type="Proteomes" id="UP000657592"/>
    </source>
</evidence>
<keyword evidence="1" id="KW-0812">Transmembrane</keyword>
<dbReference type="InterPro" id="IPR036465">
    <property type="entry name" value="vWFA_dom_sf"/>
</dbReference>
<accession>A0A917MNQ4</accession>
<feature type="transmembrane region" description="Helical" evidence="1">
    <location>
        <begin position="20"/>
        <end position="38"/>
    </location>
</feature>
<evidence type="ECO:0000259" key="2">
    <source>
        <dbReference type="PROSITE" id="PS50234"/>
    </source>
</evidence>
<sequence>MILQPVILHPVILQPVLPPLPLAVIVLPALGVAAWALVRSRTASSRLAWALRVLLVVAVAVLALRPGMPGGTAQTVATDTDVVLVVDATSSITAEDWGDGSPRLDGVRSDVQALVAAYPGARFALLTFDTNAELRLPLTTDVDALITAMEVLRPPVTQNARGSSIGVASAMLADTLRAAATSSPERARMVFYLGDGEQTAPGAPESFADSAALVDGGAVLGYGTQEGGRMRAVTGRGDDDAAPYILDGAEPALSRIDEAALQTIADEIGVPYQHRTAETAPELPPAPAATSVVAEARTPGSTIELSWLVALLVAGLLAVEVARGAAHLARTLRLARPGRPDRAGGRPEDGRRA</sequence>
<reference evidence="3" key="2">
    <citation type="submission" date="2020-09" db="EMBL/GenBank/DDBJ databases">
        <authorList>
            <person name="Sun Q."/>
            <person name="Zhou Y."/>
        </authorList>
    </citation>
    <scope>NUCLEOTIDE SEQUENCE</scope>
    <source>
        <strain evidence="3">CGMCC 1.15794</strain>
    </source>
</reference>
<feature type="transmembrane region" description="Helical" evidence="1">
    <location>
        <begin position="50"/>
        <end position="68"/>
    </location>
</feature>
<dbReference type="AlphaFoldDB" id="A0A917MNQ4"/>
<protein>
    <recommendedName>
        <fullName evidence="2">VWFA domain-containing protein</fullName>
    </recommendedName>
</protein>
<keyword evidence="1" id="KW-1133">Transmembrane helix</keyword>
<dbReference type="PROSITE" id="PS50234">
    <property type="entry name" value="VWFA"/>
    <property type="match status" value="1"/>
</dbReference>
<name>A0A917MNQ4_9MICO</name>
<dbReference type="SMART" id="SM00327">
    <property type="entry name" value="VWA"/>
    <property type="match status" value="1"/>
</dbReference>
<evidence type="ECO:0000256" key="1">
    <source>
        <dbReference type="SAM" id="Phobius"/>
    </source>
</evidence>
<feature type="domain" description="VWFA" evidence="2">
    <location>
        <begin position="81"/>
        <end position="268"/>
    </location>
</feature>
<keyword evidence="1" id="KW-0472">Membrane</keyword>
<gene>
    <name evidence="3" type="ORF">GCM10010921_29030</name>
</gene>
<dbReference type="SUPFAM" id="SSF53300">
    <property type="entry name" value="vWA-like"/>
    <property type="match status" value="1"/>
</dbReference>
<dbReference type="Proteomes" id="UP000657592">
    <property type="component" value="Unassembled WGS sequence"/>
</dbReference>